<dbReference type="SUPFAM" id="SSF103473">
    <property type="entry name" value="MFS general substrate transporter"/>
    <property type="match status" value="1"/>
</dbReference>
<feature type="transmembrane region" description="Helical" evidence="1">
    <location>
        <begin position="178"/>
        <end position="200"/>
    </location>
</feature>
<dbReference type="InterPro" id="IPR027197">
    <property type="entry name" value="SLC43A3"/>
</dbReference>
<feature type="transmembrane region" description="Helical" evidence="1">
    <location>
        <begin position="21"/>
        <end position="41"/>
    </location>
</feature>
<keyword evidence="1" id="KW-0812">Transmembrane</keyword>
<organism evidence="2 3">
    <name type="scientific">Meganyctiphanes norvegica</name>
    <name type="common">Northern krill</name>
    <name type="synonym">Thysanopoda norvegica</name>
    <dbReference type="NCBI Taxonomy" id="48144"/>
    <lineage>
        <taxon>Eukaryota</taxon>
        <taxon>Metazoa</taxon>
        <taxon>Ecdysozoa</taxon>
        <taxon>Arthropoda</taxon>
        <taxon>Crustacea</taxon>
        <taxon>Multicrustacea</taxon>
        <taxon>Malacostraca</taxon>
        <taxon>Eumalacostraca</taxon>
        <taxon>Eucarida</taxon>
        <taxon>Euphausiacea</taxon>
        <taxon>Euphausiidae</taxon>
        <taxon>Meganyctiphanes</taxon>
    </lineage>
</organism>
<evidence type="ECO:0000256" key="1">
    <source>
        <dbReference type="SAM" id="Phobius"/>
    </source>
</evidence>
<sequence>MALWLCRQPHNVEDMSLAHRIMIFLIGIFESIIWSGCIFGWPELVQVLKMNGIYSHLCKTTVVGGTSIFNGTSEEQHHSIEYMGCPAQDERYALIYTVCCVLYSTPGIFIGYSLHHFGLAATRVAGGLMMTGGFLLLSAITIENPDYLWGGAILISIAGNTIRMAGLQFGNLFPQHCAAAMSVISGIFSVSAAVFVLFTYGTSLGLSWQNMCYIYALVASLILVATLFVPVKHIPYKEGPFDNNSLDEEPKETKINQDTAKHISINIGKEVGADKKKEEISLSGSLFSLSNFLNTYWLFINLVATTIFTTFFNSWINRIAGNLDKEIFFCCLYIFYNTLIVFIFITDLLYIVRKKILRRLSGLMVQVAEVQALIMPLVLVTVTCTIQFSCLLLDQSWAVYLALICLAINRPACHGVGNPFTRIRFPADHFNRLLGIQGTLISLFTLLQYAHFIWAQNHFYTAMITVLVLLIMGLSHPLHLLNKIYISKGLKLIYPRC</sequence>
<dbReference type="Proteomes" id="UP001497623">
    <property type="component" value="Unassembled WGS sequence"/>
</dbReference>
<feature type="transmembrane region" description="Helical" evidence="1">
    <location>
        <begin position="460"/>
        <end position="481"/>
    </location>
</feature>
<comment type="caution">
    <text evidence="2">The sequence shown here is derived from an EMBL/GenBank/DDBJ whole genome shotgun (WGS) entry which is preliminary data.</text>
</comment>
<dbReference type="AlphaFoldDB" id="A0AAV2PHN0"/>
<feature type="transmembrane region" description="Helical" evidence="1">
    <location>
        <begin position="147"/>
        <end position="166"/>
    </location>
</feature>
<feature type="non-terminal residue" evidence="2">
    <location>
        <position position="497"/>
    </location>
</feature>
<feature type="transmembrane region" description="Helical" evidence="1">
    <location>
        <begin position="372"/>
        <end position="393"/>
    </location>
</feature>
<dbReference type="PANTHER" id="PTHR20765">
    <property type="entry name" value="SOLUTE CARRIER FAMILY 43 MEMBER 3-RELATED"/>
    <property type="match status" value="1"/>
</dbReference>
<protein>
    <recommendedName>
        <fullName evidence="4">Solute carrier family 43 member 3</fullName>
    </recommendedName>
</protein>
<dbReference type="PANTHER" id="PTHR20765:SF1">
    <property type="entry name" value="EQUILIBRATIVE NUCLEOBASE TRANSPORTER 1"/>
    <property type="match status" value="1"/>
</dbReference>
<feature type="transmembrane region" description="Helical" evidence="1">
    <location>
        <begin position="433"/>
        <end position="454"/>
    </location>
</feature>
<feature type="transmembrane region" description="Helical" evidence="1">
    <location>
        <begin position="120"/>
        <end position="140"/>
    </location>
</feature>
<feature type="transmembrane region" description="Helical" evidence="1">
    <location>
        <begin position="296"/>
        <end position="315"/>
    </location>
</feature>
<accession>A0AAV2PHN0</accession>
<dbReference type="InterPro" id="IPR036259">
    <property type="entry name" value="MFS_trans_sf"/>
</dbReference>
<reference evidence="2 3" key="1">
    <citation type="submission" date="2024-05" db="EMBL/GenBank/DDBJ databases">
        <authorList>
            <person name="Wallberg A."/>
        </authorList>
    </citation>
    <scope>NUCLEOTIDE SEQUENCE [LARGE SCALE GENOMIC DNA]</scope>
</reference>
<feature type="transmembrane region" description="Helical" evidence="1">
    <location>
        <begin position="93"/>
        <end position="114"/>
    </location>
</feature>
<dbReference type="Gene3D" id="1.20.1250.20">
    <property type="entry name" value="MFS general substrate transporter like domains"/>
    <property type="match status" value="1"/>
</dbReference>
<evidence type="ECO:0000313" key="2">
    <source>
        <dbReference type="EMBL" id="CAL4059589.1"/>
    </source>
</evidence>
<keyword evidence="1" id="KW-1133">Transmembrane helix</keyword>
<gene>
    <name evidence="2" type="ORF">MNOR_LOCUS711</name>
</gene>
<feature type="transmembrane region" description="Helical" evidence="1">
    <location>
        <begin position="327"/>
        <end position="352"/>
    </location>
</feature>
<proteinExistence type="predicted"/>
<keyword evidence="3" id="KW-1185">Reference proteome</keyword>
<evidence type="ECO:0000313" key="3">
    <source>
        <dbReference type="Proteomes" id="UP001497623"/>
    </source>
</evidence>
<evidence type="ECO:0008006" key="4">
    <source>
        <dbReference type="Google" id="ProtNLM"/>
    </source>
</evidence>
<name>A0AAV2PHN0_MEGNR</name>
<keyword evidence="1" id="KW-0472">Membrane</keyword>
<feature type="transmembrane region" description="Helical" evidence="1">
    <location>
        <begin position="212"/>
        <end position="231"/>
    </location>
</feature>
<dbReference type="EMBL" id="CAXKWB010000164">
    <property type="protein sequence ID" value="CAL4059589.1"/>
    <property type="molecule type" value="Genomic_DNA"/>
</dbReference>